<dbReference type="SUPFAM" id="SSF141868">
    <property type="entry name" value="EAL domain-like"/>
    <property type="match status" value="1"/>
</dbReference>
<dbReference type="InterPro" id="IPR000160">
    <property type="entry name" value="GGDEF_dom"/>
</dbReference>
<evidence type="ECO:0000313" key="5">
    <source>
        <dbReference type="EMBL" id="AKH19976.1"/>
    </source>
</evidence>
<feature type="domain" description="EAL" evidence="2">
    <location>
        <begin position="6"/>
        <end position="256"/>
    </location>
</feature>
<evidence type="ECO:0000259" key="3">
    <source>
        <dbReference type="PROSITE" id="PS50887"/>
    </source>
</evidence>
<dbReference type="CDD" id="cd01948">
    <property type="entry name" value="EAL"/>
    <property type="match status" value="1"/>
</dbReference>
<dbReference type="CDD" id="cd01949">
    <property type="entry name" value="GGDEF"/>
    <property type="match status" value="1"/>
</dbReference>
<dbReference type="InterPro" id="IPR001633">
    <property type="entry name" value="EAL_dom"/>
</dbReference>
<dbReference type="PANTHER" id="PTHR33121">
    <property type="entry name" value="CYCLIC DI-GMP PHOSPHODIESTERASE PDEF"/>
    <property type="match status" value="1"/>
</dbReference>
<organism evidence="5 6">
    <name type="scientific">Sedimenticola thiotaurini</name>
    <dbReference type="NCBI Taxonomy" id="1543721"/>
    <lineage>
        <taxon>Bacteria</taxon>
        <taxon>Pseudomonadati</taxon>
        <taxon>Pseudomonadota</taxon>
        <taxon>Gammaproteobacteria</taxon>
        <taxon>Chromatiales</taxon>
        <taxon>Sedimenticolaceae</taxon>
        <taxon>Sedimenticola</taxon>
    </lineage>
</organism>
<dbReference type="PROSITE" id="PS50887">
    <property type="entry name" value="GGDEF"/>
    <property type="match status" value="1"/>
</dbReference>
<evidence type="ECO:0000259" key="2">
    <source>
        <dbReference type="PROSITE" id="PS50883"/>
    </source>
</evidence>
<dbReference type="GO" id="GO:0071111">
    <property type="term" value="F:cyclic-guanylate-specific phosphodiesterase activity"/>
    <property type="evidence" value="ECO:0007669"/>
    <property type="project" value="InterPro"/>
</dbReference>
<dbReference type="SMART" id="SM00267">
    <property type="entry name" value="GGDEF"/>
    <property type="match status" value="1"/>
</dbReference>
<dbReference type="InterPro" id="IPR043128">
    <property type="entry name" value="Rev_trsase/Diguanyl_cyclase"/>
</dbReference>
<dbReference type="SUPFAM" id="SSF54631">
    <property type="entry name" value="CBS-domain pair"/>
    <property type="match status" value="1"/>
</dbReference>
<evidence type="ECO:0000313" key="6">
    <source>
        <dbReference type="Proteomes" id="UP000034410"/>
    </source>
</evidence>
<protein>
    <recommendedName>
        <fullName evidence="7">GGDEF domain-containing protein</fullName>
    </recommendedName>
</protein>
<reference evidence="5 6" key="1">
    <citation type="journal article" date="2015" name="Genome Announc.">
        <title>Complete Genome Sequence of Sedimenticola thiotaurini Strain SIP-G1, a Polyphosphate- and Polyhydroxyalkanoate-Accumulating Sulfur-Oxidizing Gammaproteobacterium Isolated from Salt Marsh Sediments.</title>
        <authorList>
            <person name="Flood B.E."/>
            <person name="Jones D.S."/>
            <person name="Bailey J.V."/>
        </authorList>
    </citation>
    <scope>NUCLEOTIDE SEQUENCE [LARGE SCALE GENOMIC DNA]</scope>
    <source>
        <strain evidence="5 6">SIP-G1</strain>
    </source>
</reference>
<dbReference type="PATRIC" id="fig|1543721.4.peg.1241"/>
<feature type="domain" description="GGDEF" evidence="3">
    <location>
        <begin position="434"/>
        <end position="585"/>
    </location>
</feature>
<evidence type="ECO:0000256" key="1">
    <source>
        <dbReference type="PROSITE-ProRule" id="PRU00703"/>
    </source>
</evidence>
<gene>
    <name evidence="5" type="ORF">AAY24_06000</name>
</gene>
<dbReference type="SMART" id="SM00052">
    <property type="entry name" value="EAL"/>
    <property type="match status" value="1"/>
</dbReference>
<dbReference type="NCBIfam" id="TIGR00254">
    <property type="entry name" value="GGDEF"/>
    <property type="match status" value="1"/>
</dbReference>
<dbReference type="InterPro" id="IPR029787">
    <property type="entry name" value="Nucleotide_cyclase"/>
</dbReference>
<keyword evidence="6" id="KW-1185">Reference proteome</keyword>
<dbReference type="Gene3D" id="3.20.20.450">
    <property type="entry name" value="EAL domain"/>
    <property type="match status" value="1"/>
</dbReference>
<dbReference type="InterPro" id="IPR035919">
    <property type="entry name" value="EAL_sf"/>
</dbReference>
<dbReference type="Gene3D" id="3.30.70.270">
    <property type="match status" value="1"/>
</dbReference>
<dbReference type="InterPro" id="IPR000644">
    <property type="entry name" value="CBS_dom"/>
</dbReference>
<dbReference type="PROSITE" id="PS50883">
    <property type="entry name" value="EAL"/>
    <property type="match status" value="1"/>
</dbReference>
<sequence length="598" mass="68163">MAMALQLSLEEYLYRTIRDRTLTVLFQPIVGNQKRAIFGYEALIRGPSNTPLHSPVTLFETAARQGRLVELDVLCREVAIKQFVHLNLPGKLFLNTSPECLFQPNFRTGATLGILKQVGLSPERMVIELTEQFPTENYQAVREAKNHYKSMGFEIAIDDLGAGYAGLRLWSELRPDYVKIDRHFIQDIHDDPAKQEFVRSIKNIARGLNCKVVGEGVETADELDCISKLGIEFIQGYYFARPAPIPVTEIPKSAFQETRENLTQGIGRSLFSRVIGDLLVPVPGITATTNIEETAEIFQRAPQLESLPVVVGHHPLGLVRRTRLMNLLLTRYGRDLHGKKPIMQFLDHDTLMLDRQVPIEQASSLVSEQMKQHKELDFIITDNGAYVGTGSVIDLLEIITEMQVRSARYANPLTLLPGNVPIYEELDHLLREQQEFVVCYCDLDNFKPFNDKYGYEKGDQVIRDLANILRDHVQQEHDFIGHIGGDDFILIFRSPDWQKRCELILDHFKQTAPKYYSREDNEQQGIWSQDRSGNYRFFPLLTLSIGSVRPDPSACKSHHDVASLASIAKREAKRLPGNSLFLERRRRPNCQRPREAVA</sequence>
<dbReference type="Pfam" id="PF00563">
    <property type="entry name" value="EAL"/>
    <property type="match status" value="1"/>
</dbReference>
<dbReference type="Pfam" id="PF00990">
    <property type="entry name" value="GGDEF"/>
    <property type="match status" value="1"/>
</dbReference>
<keyword evidence="1" id="KW-0129">CBS domain</keyword>
<evidence type="ECO:0008006" key="7">
    <source>
        <dbReference type="Google" id="ProtNLM"/>
    </source>
</evidence>
<dbReference type="PANTHER" id="PTHR33121:SF76">
    <property type="entry name" value="SIGNALING PROTEIN"/>
    <property type="match status" value="1"/>
</dbReference>
<proteinExistence type="predicted"/>
<name>A0A0F7JTV1_9GAMM</name>
<evidence type="ECO:0000259" key="4">
    <source>
        <dbReference type="PROSITE" id="PS51371"/>
    </source>
</evidence>
<dbReference type="Proteomes" id="UP000034410">
    <property type="component" value="Chromosome"/>
</dbReference>
<dbReference type="PROSITE" id="PS51371">
    <property type="entry name" value="CBS"/>
    <property type="match status" value="1"/>
</dbReference>
<feature type="domain" description="CBS" evidence="4">
    <location>
        <begin position="278"/>
        <end position="336"/>
    </location>
</feature>
<dbReference type="Pfam" id="PF00571">
    <property type="entry name" value="CBS"/>
    <property type="match status" value="1"/>
</dbReference>
<accession>A0A0F7JTV1</accession>
<dbReference type="AlphaFoldDB" id="A0A0F7JTV1"/>
<dbReference type="InterPro" id="IPR046342">
    <property type="entry name" value="CBS_dom_sf"/>
</dbReference>
<dbReference type="OrthoDB" id="1673646at2"/>
<dbReference type="KEGG" id="seds:AAY24_06000"/>
<dbReference type="EMBL" id="CP011412">
    <property type="protein sequence ID" value="AKH19976.1"/>
    <property type="molecule type" value="Genomic_DNA"/>
</dbReference>
<dbReference type="InterPro" id="IPR050706">
    <property type="entry name" value="Cyclic-di-GMP_PDE-like"/>
</dbReference>
<dbReference type="SUPFAM" id="SSF55073">
    <property type="entry name" value="Nucleotide cyclase"/>
    <property type="match status" value="1"/>
</dbReference>